<dbReference type="SMART" id="SM00342">
    <property type="entry name" value="HTH_ARAC"/>
    <property type="match status" value="1"/>
</dbReference>
<sequence length="300" mass="35632">MYKKETIEAFYKNNYHQTPGEEEMNFNVLNYKKCLEGDVIPYRRRDYYKVTFLTGHYLLHYGDKSLEIKGTLLAFFSPEIPYTADAMQVDNKGAYFIFREAYFNEFYKGNIRDLPIFASKTIPIYQLDEPGASFVEKMLDKMTDEMNSDYEFKHDLIRSYILELLHFALKMQPTENLYKNIDAKTRITNVFNELLDRQFPIESPDRPLNLRSAGDYAEKLGIHVNYLNRALRTATGITTTEHINERIIREAIKLLKHSDWNIAEICYSLGFEDPSHFNHFFKRQTNLRPSHYRMQFRNIK</sequence>
<dbReference type="PANTHER" id="PTHR43280">
    <property type="entry name" value="ARAC-FAMILY TRANSCRIPTIONAL REGULATOR"/>
    <property type="match status" value="1"/>
</dbReference>
<dbReference type="AlphaFoldDB" id="A0A521CUM4"/>
<organism evidence="5 6">
    <name type="scientific">Pedobacter westerhofensis</name>
    <dbReference type="NCBI Taxonomy" id="425512"/>
    <lineage>
        <taxon>Bacteria</taxon>
        <taxon>Pseudomonadati</taxon>
        <taxon>Bacteroidota</taxon>
        <taxon>Sphingobacteriia</taxon>
        <taxon>Sphingobacteriales</taxon>
        <taxon>Sphingobacteriaceae</taxon>
        <taxon>Pedobacter</taxon>
    </lineage>
</organism>
<keyword evidence="6" id="KW-1185">Reference proteome</keyword>
<keyword evidence="2 5" id="KW-0238">DNA-binding</keyword>
<dbReference type="PRINTS" id="PR00032">
    <property type="entry name" value="HTHARAC"/>
</dbReference>
<keyword evidence="3" id="KW-0804">Transcription</keyword>
<proteinExistence type="predicted"/>
<dbReference type="PROSITE" id="PS01124">
    <property type="entry name" value="HTH_ARAC_FAMILY_2"/>
    <property type="match status" value="1"/>
</dbReference>
<dbReference type="SUPFAM" id="SSF46689">
    <property type="entry name" value="Homeodomain-like"/>
    <property type="match status" value="1"/>
</dbReference>
<dbReference type="EMBL" id="FXTN01000004">
    <property type="protein sequence ID" value="SMO62421.1"/>
    <property type="molecule type" value="Genomic_DNA"/>
</dbReference>
<name>A0A521CUM4_9SPHI</name>
<evidence type="ECO:0000313" key="5">
    <source>
        <dbReference type="EMBL" id="SMO62421.1"/>
    </source>
</evidence>
<evidence type="ECO:0000256" key="3">
    <source>
        <dbReference type="ARBA" id="ARBA00023163"/>
    </source>
</evidence>
<accession>A0A521CUM4</accession>
<evidence type="ECO:0000256" key="1">
    <source>
        <dbReference type="ARBA" id="ARBA00023015"/>
    </source>
</evidence>
<dbReference type="InterPro" id="IPR018060">
    <property type="entry name" value="HTH_AraC"/>
</dbReference>
<dbReference type="PANTHER" id="PTHR43280:SF32">
    <property type="entry name" value="TRANSCRIPTIONAL REGULATORY PROTEIN"/>
    <property type="match status" value="1"/>
</dbReference>
<feature type="domain" description="HTH araC/xylS-type" evidence="4">
    <location>
        <begin position="185"/>
        <end position="295"/>
    </location>
</feature>
<dbReference type="RefSeq" id="WP_142527867.1">
    <property type="nucleotide sequence ID" value="NZ_CBCSJO010000001.1"/>
</dbReference>
<evidence type="ECO:0000313" key="6">
    <source>
        <dbReference type="Proteomes" id="UP000320300"/>
    </source>
</evidence>
<dbReference type="Gene3D" id="1.10.10.60">
    <property type="entry name" value="Homeodomain-like"/>
    <property type="match status" value="1"/>
</dbReference>
<evidence type="ECO:0000259" key="4">
    <source>
        <dbReference type="PROSITE" id="PS01124"/>
    </source>
</evidence>
<gene>
    <name evidence="5" type="ORF">SAMN06265348_104161</name>
</gene>
<dbReference type="OrthoDB" id="632644at2"/>
<keyword evidence="1" id="KW-0805">Transcription regulation</keyword>
<dbReference type="Proteomes" id="UP000320300">
    <property type="component" value="Unassembled WGS sequence"/>
</dbReference>
<dbReference type="GO" id="GO:0003700">
    <property type="term" value="F:DNA-binding transcription factor activity"/>
    <property type="evidence" value="ECO:0007669"/>
    <property type="project" value="InterPro"/>
</dbReference>
<dbReference type="InterPro" id="IPR009057">
    <property type="entry name" value="Homeodomain-like_sf"/>
</dbReference>
<dbReference type="Pfam" id="PF12833">
    <property type="entry name" value="HTH_18"/>
    <property type="match status" value="1"/>
</dbReference>
<dbReference type="InterPro" id="IPR020449">
    <property type="entry name" value="Tscrpt_reg_AraC-type_HTH"/>
</dbReference>
<protein>
    <submittedName>
        <fullName evidence="5">AraC-type DNA-binding protein</fullName>
    </submittedName>
</protein>
<evidence type="ECO:0000256" key="2">
    <source>
        <dbReference type="ARBA" id="ARBA00023125"/>
    </source>
</evidence>
<dbReference type="GO" id="GO:0043565">
    <property type="term" value="F:sequence-specific DNA binding"/>
    <property type="evidence" value="ECO:0007669"/>
    <property type="project" value="InterPro"/>
</dbReference>
<reference evidence="5 6" key="1">
    <citation type="submission" date="2017-05" db="EMBL/GenBank/DDBJ databases">
        <authorList>
            <person name="Varghese N."/>
            <person name="Submissions S."/>
        </authorList>
    </citation>
    <scope>NUCLEOTIDE SEQUENCE [LARGE SCALE GENOMIC DNA]</scope>
    <source>
        <strain evidence="5 6">DSM 19036</strain>
    </source>
</reference>